<dbReference type="Pfam" id="PF00575">
    <property type="entry name" value="S1"/>
    <property type="match status" value="3"/>
</dbReference>
<dbReference type="Gene3D" id="2.40.50.140">
    <property type="entry name" value="Nucleic acid-binding proteins"/>
    <property type="match status" value="9"/>
</dbReference>
<keyword evidence="2" id="KW-0698">rRNA processing</keyword>
<evidence type="ECO:0000313" key="6">
    <source>
        <dbReference type="Proteomes" id="UP000019335"/>
    </source>
</evidence>
<feature type="region of interest" description="Disordered" evidence="3">
    <location>
        <begin position="490"/>
        <end position="518"/>
    </location>
</feature>
<feature type="region of interest" description="Disordered" evidence="3">
    <location>
        <begin position="1802"/>
        <end position="1850"/>
    </location>
</feature>
<dbReference type="InterPro" id="IPR003107">
    <property type="entry name" value="HAT"/>
</dbReference>
<dbReference type="PROSITE" id="PS50126">
    <property type="entry name" value="S1"/>
    <property type="match status" value="11"/>
</dbReference>
<dbReference type="FunFam" id="2.40.50.140:FF:000159">
    <property type="entry name" value="rRNA biogenesis protein rrp5"/>
    <property type="match status" value="1"/>
</dbReference>
<evidence type="ECO:0000256" key="3">
    <source>
        <dbReference type="SAM" id="MobiDB-lite"/>
    </source>
</evidence>
<dbReference type="GO" id="GO:0032040">
    <property type="term" value="C:small-subunit processome"/>
    <property type="evidence" value="ECO:0007669"/>
    <property type="project" value="TreeGrafter"/>
</dbReference>
<feature type="domain" description="S1 motif" evidence="4">
    <location>
        <begin position="1633"/>
        <end position="1708"/>
    </location>
</feature>
<feature type="compositionally biased region" description="Basic and acidic residues" evidence="3">
    <location>
        <begin position="1891"/>
        <end position="1901"/>
    </location>
</feature>
<feature type="domain" description="S1 motif" evidence="4">
    <location>
        <begin position="1728"/>
        <end position="1798"/>
    </location>
</feature>
<evidence type="ECO:0000313" key="5">
    <source>
        <dbReference type="EMBL" id="EWM23932.1"/>
    </source>
</evidence>
<feature type="domain" description="S1 motif" evidence="4">
    <location>
        <begin position="698"/>
        <end position="767"/>
    </location>
</feature>
<dbReference type="GO" id="GO:0006364">
    <property type="term" value="P:rRNA processing"/>
    <property type="evidence" value="ECO:0007669"/>
    <property type="project" value="UniProtKB-KW"/>
</dbReference>
<feature type="domain" description="S1 motif" evidence="4">
    <location>
        <begin position="1531"/>
        <end position="1610"/>
    </location>
</feature>
<comment type="caution">
    <text evidence="5">The sequence shown here is derived from an EMBL/GenBank/DDBJ whole genome shotgun (WGS) entry which is preliminary data.</text>
</comment>
<feature type="compositionally biased region" description="Basic and acidic residues" evidence="3">
    <location>
        <begin position="1937"/>
        <end position="1947"/>
    </location>
</feature>
<dbReference type="InterPro" id="IPR012340">
    <property type="entry name" value="NA-bd_OB-fold"/>
</dbReference>
<feature type="domain" description="S1 motif" evidence="4">
    <location>
        <begin position="147"/>
        <end position="253"/>
    </location>
</feature>
<dbReference type="SUPFAM" id="SSF48452">
    <property type="entry name" value="TPR-like"/>
    <property type="match status" value="1"/>
</dbReference>
<dbReference type="OrthoDB" id="412781at2759"/>
<name>W7TCI2_9STRA</name>
<feature type="domain" description="S1 motif" evidence="4">
    <location>
        <begin position="908"/>
        <end position="977"/>
    </location>
</feature>
<evidence type="ECO:0000259" key="4">
    <source>
        <dbReference type="PROSITE" id="PS50126"/>
    </source>
</evidence>
<feature type="domain" description="S1 motif" evidence="4">
    <location>
        <begin position="269"/>
        <end position="337"/>
    </location>
</feature>
<evidence type="ECO:0000256" key="2">
    <source>
        <dbReference type="ARBA" id="ARBA00022552"/>
    </source>
</evidence>
<dbReference type="SMART" id="SM00386">
    <property type="entry name" value="HAT"/>
    <property type="match status" value="6"/>
</dbReference>
<feature type="region of interest" description="Disordered" evidence="3">
    <location>
        <begin position="1"/>
        <end position="100"/>
    </location>
</feature>
<feature type="compositionally biased region" description="Basic and acidic residues" evidence="3">
    <location>
        <begin position="1820"/>
        <end position="1832"/>
    </location>
</feature>
<proteinExistence type="predicted"/>
<dbReference type="InterPro" id="IPR045209">
    <property type="entry name" value="Rrp5"/>
</dbReference>
<dbReference type="PANTHER" id="PTHR23270:SF10">
    <property type="entry name" value="PROTEIN RRP5 HOMOLOG"/>
    <property type="match status" value="1"/>
</dbReference>
<feature type="compositionally biased region" description="Acidic residues" evidence="3">
    <location>
        <begin position="1880"/>
        <end position="1890"/>
    </location>
</feature>
<dbReference type="Gene3D" id="1.25.40.10">
    <property type="entry name" value="Tetratricopeptide repeat domain"/>
    <property type="match status" value="1"/>
</dbReference>
<dbReference type="GO" id="GO:0003723">
    <property type="term" value="F:RNA binding"/>
    <property type="evidence" value="ECO:0007669"/>
    <property type="project" value="TreeGrafter"/>
</dbReference>
<gene>
    <name evidence="5" type="ORF">Naga_100082g24</name>
</gene>
<comment type="subcellular location">
    <subcellularLocation>
        <location evidence="1">Nucleus</location>
        <location evidence="1">Nucleolus</location>
    </subcellularLocation>
</comment>
<dbReference type="InterPro" id="IPR011990">
    <property type="entry name" value="TPR-like_helical_dom_sf"/>
</dbReference>
<feature type="domain" description="S1 motif" evidence="4">
    <location>
        <begin position="1414"/>
        <end position="1487"/>
    </location>
</feature>
<dbReference type="PANTHER" id="PTHR23270">
    <property type="entry name" value="PROGRAMMED CELL DEATH PROTEIN 11 PRE-RRNA PROCESSING PROTEIN RRP5"/>
    <property type="match status" value="1"/>
</dbReference>
<dbReference type="Proteomes" id="UP000019335">
    <property type="component" value="Chromosome 15"/>
</dbReference>
<dbReference type="SMART" id="SM00316">
    <property type="entry name" value="S1"/>
    <property type="match status" value="13"/>
</dbReference>
<feature type="compositionally biased region" description="Basic and acidic residues" evidence="3">
    <location>
        <begin position="1199"/>
        <end position="1245"/>
    </location>
</feature>
<feature type="domain" description="S1 motif" evidence="4">
    <location>
        <begin position="792"/>
        <end position="868"/>
    </location>
</feature>
<accession>W7TCI2</accession>
<feature type="region of interest" description="Disordered" evidence="3">
    <location>
        <begin position="1876"/>
        <end position="1910"/>
    </location>
</feature>
<feature type="domain" description="S1 motif" evidence="4">
    <location>
        <begin position="591"/>
        <end position="677"/>
    </location>
</feature>
<dbReference type="InterPro" id="IPR003029">
    <property type="entry name" value="S1_domain"/>
</dbReference>
<keyword evidence="6" id="KW-1185">Reference proteome</keyword>
<sequence>MPTGSCFPRGKDPPVTSNSNRRRSQLTGPVVEATLLVKGPPAKHKREAWAAVRNAGVTAASSSPSSQPAGTDTPREGPDFLFGNSSPKKKPASLNNGLNTQHSKEATEGFHNEASKLTQAVGLGCVTKIGRAVPQISPICLKQMVRGTAVLGVVIRVGPKDVSVALPGGLSGRVPLVEVSDPFFSRFSPSVNGTISDPVSEKEDLIKAVSTFLRPGQVVRAVVSSSNAASRKQSAGGAGSGGRASQKVPLTLRASAVNRGLKLEHVLPGGALMGAVASVEDHGYVVSTGLEGVTAFLARKHVKGGAEVEKALVKGSPVEIVVLDVKEASRAITCGFDPAVLPRALTRGSALTLAGLKPGMLVNAAIDAILKNGLALTFLGGLSGVVSLEHLDRPYAENDWRKRYRLGDILQVRVLMVDVKSKSVYLTLRAHLLGMRAPSGLPELGQVLSEAKVLRVDPTKGLVLGFLPPESVNGGTKDIDTCEDEGRIEEELSGRRAKRVRAKEDGEDDGSNSKLKDEPSELLREKILQRPRYVPVFVHASQIESLASVSVGQTVACRVIGSAPVEGAVHGSMRVATMDAPFVRLADVQPGQLVRARVAAVAGWGLTLDLGQGIRAHCTNMHLTDGAGSKSNIIRAKALTEAKKGKTGKSVYQAGQEVTCRILQVDTLTRKVYATMKPSLLKDTPGGILNAYTEAIPGKKCLGFVTKVEDFGVIVTFFDNVHGLLPLKHLAAQGVSNPTHDFRLGQVLRCVVTSCAPQRRPPRLSLRLDVHEEAGMAKSPESARQPGAVSAGDSVSGTVVRVQEPFVVVKLDGHGSTEPLAFLHKHQLGDHAALADQFLARTKMGDRIESALVLEFRRDSNEPLLSLKPLLVRAGGGIVDQAPDSKLAAKKGPCFAKPPRLQDLKIGRARLCGYISRVESFGLFVRFVGGQTAMAPRALIADRFVDDASGLFREGDSVRCLLHRVDADKDRVFVTTQRSQLPVTDSFFLETLLLESVSTIGIDTEESEVFDWQRFALGATVNATVTAVKDYGIVLSGEDHRTVMLAPGPDHVLACAPNDEVKVRVLDVDWAKRVLVVTMLPELVRRGRAKYRKTADGLSLQTGARGVAEIVLKRDRYAVVEMDGALAYLAVADYQCPYLATGNLELGVNVDVVVRRPWRTGLGKKCRLSYPQEPIMLVTLAQEQDAAEKNQSGRVGPSKKFERERKRAQQEMAVDEKTPTAAEHRGSTKEGKRPKLDRAEKKTPPLHLERKQARPITTSQILVGAALPALVADVRPDELILTLNIQDMIDEPQPRGVLDPSMERKSNRLSAMRVLAKVFITHSGRQCLMDVEEAVGEALQAKLSEERGEVRHLSFHPLSQYQVGQELEVRVLDIREKELKKMKLLECSLRPQDVQASKEDLIVRQPTWDTLAVGTILLGVITEIQLEGLWVAVSRAVKGFVHYLDISRDGDAGVFSRMREAGAVGIPVPVIVLQVDAVRHRLQLSIRGVHLKGDVDPTMFPILPSSSSRSESGMNMTPRSSRIGCLEPNVGDILTGRVCLGPRAPLLNPPSVAIQLGYQVFGRLCITELDEPAQWIDQALARANSPLQDGKDVRCRVLSVAGERIDVSLRPSRLHPSLAITAATAEDPLPEEGSVTKGYVVGTSTKGCFVRLSKNVTARVLIKDLADGFITSPMEAFPVGKLVAGRVLRIEQRSGAGAEGLKIDLSLRPSVVVGESMHQMAFEDVLENTKVKGVVVRVEPFGVFIKIQNSELTGMCHISEVSDQLVKNLSEMYEPGDIVKALVLKVDATTKRISLSLKPSHFKEDKYDDDDNEGGAGGSGEEKSDQGGKDFVEDGAGESDEGVEEVDLSGRSTCGAKIGKEECGDVVLGVSMQHGREEMGGDMEVEPEEDSGGRLEQRMTDPRSSGAVPESSFQWEDFDLGVGGGTDGQDKEYAFEGEESIDKESKSQGRIGSKTAMRKRDQERLREQEERLLDADTPPESVEDFERLVLANPNSSLIWIRYMAFQLSLADVDAARALAERALQTIVFREESEKLNVWVARLNLEHRYGNKVTVLAVLEKAAEQNNPKHVYLHAAEMYERAGEVTEAEEIFRNILAKRFKYSKKVWMRYHLFVLQQDPTEAMELLRRSLQCLSRHKHAFVISHYAQAEFEHGSVDRGRTIFDGLLSSFPKRLDLWNMYVDKEVKSGHIEAARRLLDRMCTLRLSAQKMKNVMKKYVQLELVHGDIQSVERVKSKAREFVESNLHY</sequence>
<dbReference type="EMBL" id="AZIL01001412">
    <property type="protein sequence ID" value="EWM23932.1"/>
    <property type="molecule type" value="Genomic_DNA"/>
</dbReference>
<reference evidence="5 6" key="1">
    <citation type="journal article" date="2014" name="Mol. Plant">
        <title>Chromosome Scale Genome Assembly and Transcriptome Profiling of Nannochloropsis gaditana in Nitrogen Depletion.</title>
        <authorList>
            <person name="Corteggiani Carpinelli E."/>
            <person name="Telatin A."/>
            <person name="Vitulo N."/>
            <person name="Forcato C."/>
            <person name="D'Angelo M."/>
            <person name="Schiavon R."/>
            <person name="Vezzi A."/>
            <person name="Giacometti G.M."/>
            <person name="Morosinotto T."/>
            <person name="Valle G."/>
        </authorList>
    </citation>
    <scope>NUCLEOTIDE SEQUENCE [LARGE SCALE GENOMIC DNA]</scope>
    <source>
        <strain evidence="5 6">B-31</strain>
    </source>
</reference>
<dbReference type="SUPFAM" id="SSF50249">
    <property type="entry name" value="Nucleic acid-binding proteins"/>
    <property type="match status" value="10"/>
</dbReference>
<feature type="compositionally biased region" description="Low complexity" evidence="3">
    <location>
        <begin position="59"/>
        <end position="69"/>
    </location>
</feature>
<protein>
    <submittedName>
        <fullName evidence="5">Rrna biogenesis protein rrp5</fullName>
    </submittedName>
</protein>
<feature type="domain" description="S1 motif" evidence="4">
    <location>
        <begin position="359"/>
        <end position="429"/>
    </location>
</feature>
<feature type="region of interest" description="Disordered" evidence="3">
    <location>
        <begin position="1937"/>
        <end position="1966"/>
    </location>
</feature>
<feature type="region of interest" description="Disordered" evidence="3">
    <location>
        <begin position="1187"/>
        <end position="1245"/>
    </location>
</feature>
<feature type="compositionally biased region" description="Acidic residues" evidence="3">
    <location>
        <begin position="1833"/>
        <end position="1847"/>
    </location>
</feature>
<evidence type="ECO:0000256" key="1">
    <source>
        <dbReference type="ARBA" id="ARBA00004604"/>
    </source>
</evidence>
<dbReference type="FunFam" id="2.40.50.140:FF:000103">
    <property type="entry name" value="protein RRP5 homolog"/>
    <property type="match status" value="1"/>
</dbReference>
<organism evidence="5 6">
    <name type="scientific">Nannochloropsis gaditana</name>
    <dbReference type="NCBI Taxonomy" id="72520"/>
    <lineage>
        <taxon>Eukaryota</taxon>
        <taxon>Sar</taxon>
        <taxon>Stramenopiles</taxon>
        <taxon>Ochrophyta</taxon>
        <taxon>Eustigmatophyceae</taxon>
        <taxon>Eustigmatales</taxon>
        <taxon>Monodopsidaceae</taxon>
        <taxon>Nannochloropsis</taxon>
    </lineage>
</organism>